<keyword evidence="3 8" id="KW-0540">Nuclease</keyword>
<evidence type="ECO:0000256" key="7">
    <source>
        <dbReference type="ARBA" id="ARBA00038093"/>
    </source>
</evidence>
<accession>A0ABW1JME9</accession>
<dbReference type="PANTHER" id="PTHR33653:SF1">
    <property type="entry name" value="RIBONUCLEASE VAPC2"/>
    <property type="match status" value="1"/>
</dbReference>
<evidence type="ECO:0000259" key="9">
    <source>
        <dbReference type="Pfam" id="PF01850"/>
    </source>
</evidence>
<dbReference type="CDD" id="cd18731">
    <property type="entry name" value="PIN_NgFitB-like"/>
    <property type="match status" value="1"/>
</dbReference>
<feature type="domain" description="PIN" evidence="9">
    <location>
        <begin position="2"/>
        <end position="127"/>
    </location>
</feature>
<dbReference type="Proteomes" id="UP001596223">
    <property type="component" value="Unassembled WGS sequence"/>
</dbReference>
<keyword evidence="2 8" id="KW-1277">Toxin-antitoxin system</keyword>
<evidence type="ECO:0000256" key="4">
    <source>
        <dbReference type="ARBA" id="ARBA00022723"/>
    </source>
</evidence>
<comment type="similarity">
    <text evidence="7 8">Belongs to the PINc/VapC protein family.</text>
</comment>
<dbReference type="InterPro" id="IPR029060">
    <property type="entry name" value="PIN-like_dom_sf"/>
</dbReference>
<evidence type="ECO:0000256" key="6">
    <source>
        <dbReference type="ARBA" id="ARBA00022842"/>
    </source>
</evidence>
<feature type="binding site" evidence="8">
    <location>
        <position position="104"/>
    </location>
    <ligand>
        <name>Mg(2+)</name>
        <dbReference type="ChEBI" id="CHEBI:18420"/>
    </ligand>
</feature>
<gene>
    <name evidence="8" type="primary">vapC</name>
    <name evidence="10" type="ORF">ACFP3H_02120</name>
</gene>
<reference evidence="11" key="1">
    <citation type="journal article" date="2019" name="Int. J. Syst. Evol. Microbiol.">
        <title>The Global Catalogue of Microorganisms (GCM) 10K type strain sequencing project: providing services to taxonomists for standard genome sequencing and annotation.</title>
        <authorList>
            <consortium name="The Broad Institute Genomics Platform"/>
            <consortium name="The Broad Institute Genome Sequencing Center for Infectious Disease"/>
            <person name="Wu L."/>
            <person name="Ma J."/>
        </authorList>
    </citation>
    <scope>NUCLEOTIDE SEQUENCE [LARGE SCALE GENOMIC DNA]</scope>
    <source>
        <strain evidence="11">CCUG 36956</strain>
    </source>
</reference>
<evidence type="ECO:0000313" key="11">
    <source>
        <dbReference type="Proteomes" id="UP001596223"/>
    </source>
</evidence>
<keyword evidence="4 8" id="KW-0479">Metal-binding</keyword>
<evidence type="ECO:0000256" key="3">
    <source>
        <dbReference type="ARBA" id="ARBA00022722"/>
    </source>
</evidence>
<dbReference type="EC" id="3.1.-.-" evidence="8"/>
<organism evidence="10 11">
    <name type="scientific">Nocardia lasii</name>
    <dbReference type="NCBI Taxonomy" id="1616107"/>
    <lineage>
        <taxon>Bacteria</taxon>
        <taxon>Bacillati</taxon>
        <taxon>Actinomycetota</taxon>
        <taxon>Actinomycetes</taxon>
        <taxon>Mycobacteriales</taxon>
        <taxon>Nocardiaceae</taxon>
        <taxon>Nocardia</taxon>
    </lineage>
</organism>
<comment type="cofactor">
    <cofactor evidence="1 8">
        <name>Mg(2+)</name>
        <dbReference type="ChEBI" id="CHEBI:18420"/>
    </cofactor>
</comment>
<keyword evidence="5 8" id="KW-0378">Hydrolase</keyword>
<dbReference type="Gene3D" id="3.40.50.1010">
    <property type="entry name" value="5'-nuclease"/>
    <property type="match status" value="1"/>
</dbReference>
<evidence type="ECO:0000313" key="10">
    <source>
        <dbReference type="EMBL" id="MFC6009838.1"/>
    </source>
</evidence>
<comment type="caution">
    <text evidence="10">The sequence shown here is derived from an EMBL/GenBank/DDBJ whole genome shotgun (WGS) entry which is preliminary data.</text>
</comment>
<dbReference type="SUPFAM" id="SSF88723">
    <property type="entry name" value="PIN domain-like"/>
    <property type="match status" value="1"/>
</dbReference>
<dbReference type="InterPro" id="IPR002716">
    <property type="entry name" value="PIN_dom"/>
</dbReference>
<proteinExistence type="inferred from homology"/>
<evidence type="ECO:0000256" key="8">
    <source>
        <dbReference type="HAMAP-Rule" id="MF_00265"/>
    </source>
</evidence>
<dbReference type="InterPro" id="IPR050556">
    <property type="entry name" value="Type_II_TA_system_RNase"/>
</dbReference>
<dbReference type="PANTHER" id="PTHR33653">
    <property type="entry name" value="RIBONUCLEASE VAPC2"/>
    <property type="match status" value="1"/>
</dbReference>
<feature type="binding site" evidence="8">
    <location>
        <position position="5"/>
    </location>
    <ligand>
        <name>Mg(2+)</name>
        <dbReference type="ChEBI" id="CHEBI:18420"/>
    </ligand>
</feature>
<comment type="function">
    <text evidence="8">Toxic component of a toxin-antitoxin (TA) system. An RNase.</text>
</comment>
<dbReference type="EMBL" id="JBHSQN010000001">
    <property type="protein sequence ID" value="MFC6009838.1"/>
    <property type="molecule type" value="Genomic_DNA"/>
</dbReference>
<keyword evidence="11" id="KW-1185">Reference proteome</keyword>
<evidence type="ECO:0000256" key="1">
    <source>
        <dbReference type="ARBA" id="ARBA00001946"/>
    </source>
</evidence>
<keyword evidence="8" id="KW-0800">Toxin</keyword>
<dbReference type="Pfam" id="PF01850">
    <property type="entry name" value="PIN"/>
    <property type="match status" value="1"/>
</dbReference>
<dbReference type="HAMAP" id="MF_00265">
    <property type="entry name" value="VapC_Nob1"/>
    <property type="match status" value="1"/>
</dbReference>
<dbReference type="RefSeq" id="WP_378598654.1">
    <property type="nucleotide sequence ID" value="NZ_JBHSQN010000001.1"/>
</dbReference>
<name>A0ABW1JME9_9NOCA</name>
<sequence>MIILDTNVISEPTTKAPDQRVIEWLDAQSTDTLFLSAVTVGELRFGIAAMPLGRRRDEFTIWLEDYTVPAFADRVLPYDLAAAAEYGRLMARARATGHAIAAADGMIAATAAAAGFAVATRDTAPFEAAGIPTIDPWRRAGS</sequence>
<keyword evidence="6 8" id="KW-0460">Magnesium</keyword>
<protein>
    <recommendedName>
        <fullName evidence="8">Ribonuclease VapC</fullName>
        <shortName evidence="8">RNase VapC</shortName>
        <ecNumber evidence="8">3.1.-.-</ecNumber>
    </recommendedName>
    <alternativeName>
        <fullName evidence="8">Toxin VapC</fullName>
    </alternativeName>
</protein>
<evidence type="ECO:0000256" key="2">
    <source>
        <dbReference type="ARBA" id="ARBA00022649"/>
    </source>
</evidence>
<dbReference type="InterPro" id="IPR022907">
    <property type="entry name" value="VapC_family"/>
</dbReference>
<evidence type="ECO:0000256" key="5">
    <source>
        <dbReference type="ARBA" id="ARBA00022801"/>
    </source>
</evidence>